<dbReference type="SUPFAM" id="SSF52172">
    <property type="entry name" value="CheY-like"/>
    <property type="match status" value="1"/>
</dbReference>
<evidence type="ECO:0000256" key="12">
    <source>
        <dbReference type="PROSITE-ProRule" id="PRU00169"/>
    </source>
</evidence>
<evidence type="ECO:0000256" key="7">
    <source>
        <dbReference type="ARBA" id="ARBA00022840"/>
    </source>
</evidence>
<feature type="transmembrane region" description="Helical" evidence="14">
    <location>
        <begin position="15"/>
        <end position="33"/>
    </location>
</feature>
<reference evidence="18 19" key="1">
    <citation type="submission" date="2016-10" db="EMBL/GenBank/DDBJ databases">
        <authorList>
            <person name="de Groot N.N."/>
        </authorList>
    </citation>
    <scope>NUCLEOTIDE SEQUENCE [LARGE SCALE GENOMIC DNA]</scope>
    <source>
        <strain evidence="19">E92,LMG 26720,CCM 7988</strain>
    </source>
</reference>
<dbReference type="Pfam" id="PF02518">
    <property type="entry name" value="HATPase_c"/>
    <property type="match status" value="1"/>
</dbReference>
<dbReference type="CDD" id="cd17574">
    <property type="entry name" value="REC_OmpR"/>
    <property type="match status" value="1"/>
</dbReference>
<keyword evidence="9" id="KW-0805">Transcription regulation</keyword>
<dbReference type="GO" id="GO:0043565">
    <property type="term" value="F:sequence-specific DNA binding"/>
    <property type="evidence" value="ECO:0007669"/>
    <property type="project" value="InterPro"/>
</dbReference>
<dbReference type="CDD" id="cd00082">
    <property type="entry name" value="HisKA"/>
    <property type="match status" value="1"/>
</dbReference>
<dbReference type="SUPFAM" id="SSF53822">
    <property type="entry name" value="Periplasmic binding protein-like I"/>
    <property type="match status" value="1"/>
</dbReference>
<dbReference type="PANTHER" id="PTHR43547:SF2">
    <property type="entry name" value="HYBRID SIGNAL TRANSDUCTION HISTIDINE KINASE C"/>
    <property type="match status" value="1"/>
</dbReference>
<comment type="catalytic activity">
    <reaction evidence="1">
        <text>ATP + protein L-histidine = ADP + protein N-phospho-L-histidine.</text>
        <dbReference type="EC" id="2.7.13.3"/>
    </reaction>
</comment>
<dbReference type="Gene3D" id="3.30.565.10">
    <property type="entry name" value="Histidine kinase-like ATPase, C-terminal domain"/>
    <property type="match status" value="1"/>
</dbReference>
<feature type="domain" description="Histidine kinase" evidence="16">
    <location>
        <begin position="420"/>
        <end position="635"/>
    </location>
</feature>
<accession>A0A1I5PA53</accession>
<dbReference type="Pfam" id="PF00512">
    <property type="entry name" value="HisKA"/>
    <property type="match status" value="1"/>
</dbReference>
<dbReference type="Gene3D" id="3.40.50.2300">
    <property type="match status" value="3"/>
</dbReference>
<keyword evidence="8" id="KW-0902">Two-component regulatory system</keyword>
<dbReference type="Pfam" id="PF00072">
    <property type="entry name" value="Response_reg"/>
    <property type="match status" value="1"/>
</dbReference>
<dbReference type="Gene3D" id="1.10.287.130">
    <property type="match status" value="1"/>
</dbReference>
<protein>
    <recommendedName>
        <fullName evidence="2">histidine kinase</fullName>
        <ecNumber evidence="2">2.7.13.3</ecNumber>
    </recommendedName>
</protein>
<dbReference type="STRING" id="1079859.SAMN04515674_102366"/>
<dbReference type="Pfam" id="PF13407">
    <property type="entry name" value="Peripla_BP_4"/>
    <property type="match status" value="1"/>
</dbReference>
<dbReference type="EC" id="2.7.13.3" evidence="2"/>
<dbReference type="CDD" id="cd06308">
    <property type="entry name" value="PBP1_sensor_kinase-like"/>
    <property type="match status" value="1"/>
</dbReference>
<keyword evidence="14" id="KW-0812">Transmembrane</keyword>
<dbReference type="SMART" id="SM00388">
    <property type="entry name" value="HisKA"/>
    <property type="match status" value="1"/>
</dbReference>
<evidence type="ECO:0000259" key="17">
    <source>
        <dbReference type="PROSITE" id="PS50110"/>
    </source>
</evidence>
<evidence type="ECO:0000256" key="3">
    <source>
        <dbReference type="ARBA" id="ARBA00022553"/>
    </source>
</evidence>
<dbReference type="GO" id="GO:0003700">
    <property type="term" value="F:DNA-binding transcription factor activity"/>
    <property type="evidence" value="ECO:0007669"/>
    <property type="project" value="InterPro"/>
</dbReference>
<evidence type="ECO:0000256" key="4">
    <source>
        <dbReference type="ARBA" id="ARBA00022679"/>
    </source>
</evidence>
<dbReference type="FunFam" id="3.30.565.10:FF:000037">
    <property type="entry name" value="Hybrid sensor histidine kinase/response regulator"/>
    <property type="match status" value="1"/>
</dbReference>
<dbReference type="PROSITE" id="PS01124">
    <property type="entry name" value="HTH_ARAC_FAMILY_2"/>
    <property type="match status" value="1"/>
</dbReference>
<evidence type="ECO:0000256" key="13">
    <source>
        <dbReference type="SAM" id="Coils"/>
    </source>
</evidence>
<gene>
    <name evidence="18" type="ORF">SAMN04515674_102366</name>
</gene>
<dbReference type="RefSeq" id="WP_374754568.1">
    <property type="nucleotide sequence ID" value="NZ_FOXH01000002.1"/>
</dbReference>
<dbReference type="InterPro" id="IPR036890">
    <property type="entry name" value="HATPase_C_sf"/>
</dbReference>
<dbReference type="PROSITE" id="PS50110">
    <property type="entry name" value="RESPONSE_REGULATORY"/>
    <property type="match status" value="1"/>
</dbReference>
<keyword evidence="14" id="KW-1133">Transmembrane helix</keyword>
<dbReference type="SMART" id="SM00448">
    <property type="entry name" value="REC"/>
    <property type="match status" value="1"/>
</dbReference>
<keyword evidence="10" id="KW-0238">DNA-binding</keyword>
<dbReference type="InterPro" id="IPR003661">
    <property type="entry name" value="HisK_dim/P_dom"/>
</dbReference>
<dbReference type="PRINTS" id="PR00344">
    <property type="entry name" value="BCTRLSENSOR"/>
</dbReference>
<evidence type="ECO:0000256" key="5">
    <source>
        <dbReference type="ARBA" id="ARBA00022741"/>
    </source>
</evidence>
<proteinExistence type="predicted"/>
<keyword evidence="11" id="KW-0804">Transcription</keyword>
<dbReference type="SUPFAM" id="SSF55874">
    <property type="entry name" value="ATPase domain of HSP90 chaperone/DNA topoisomerase II/histidine kinase"/>
    <property type="match status" value="1"/>
</dbReference>
<dbReference type="PROSITE" id="PS50109">
    <property type="entry name" value="HIS_KIN"/>
    <property type="match status" value="1"/>
</dbReference>
<feature type="domain" description="HTH araC/xylS-type" evidence="15">
    <location>
        <begin position="820"/>
        <end position="919"/>
    </location>
</feature>
<evidence type="ECO:0000256" key="6">
    <source>
        <dbReference type="ARBA" id="ARBA00022777"/>
    </source>
</evidence>
<keyword evidence="5" id="KW-0547">Nucleotide-binding</keyword>
<name>A0A1I5PA53_9BACT</name>
<evidence type="ECO:0000259" key="16">
    <source>
        <dbReference type="PROSITE" id="PS50109"/>
    </source>
</evidence>
<sequence length="927" mass="104933">MEMNSLNKSVICQKQFIQIFFLIISGILLFPSCKENSNQKHYKIGFSQCTGGDEWRRSMLLEMQRELFFHPDLELVYKDAVNSTQTQIKQINDLMKEDIDLLIISPNESAPLAPVVQEIFRKGIPVIVLDRKINTDAYSTFIGANNIEIGKAVGNFVAKKLKGKGKVVEVLGLESSSPAQERHKAFSDVLKNYPEINVIKELQGQWEKDTARKVAAQNIGALQEADLVFAHNDVMVKGIYEVCHKNSQNKNILFVGIDGLAGPHNGLQMLEDKMLTATFLYPTGGEEAIKVASQILAGKAAQREYKLNSIQIDSSNVKGIKAQSDKLLNQQEDIQKLNTEIDTLENTFSSERNKLYFTIACLFLTLSISAWAFYLVKEKQAANHQLALQNEQITLQKDAIENISEKAKQATEDKLRFYSYISHEFKTPLSLIISPTDELLTLKAISQKDLKSNLQLVQKNAYRLLRLVDQLLDLRKTDAGKLLLQAAEQDLVMFVREIVKDFQNKAIKNAIDLQFFSQENDLKVWFDAEKLDKVIFNLLSNAFKYTPKGGFIHVQLKVKQNNVFIEVKDNGEGMSEKEKNQAFDLFYSGSKHYSLGTGLGLALSKEFVNLHQGDIEVSSQKGEGTTFTILLPLGDQHLTENEKIDQAPVISPSVHQFTEEDKPDSTLNGSQESEYGTILVIEDNTDLQLFLVEKLRKEFNIIASKSAEEGWDKIIENIPDLIISDVMLPGIGGFEITNRIKTDFRTSHIPVILLTAKGHIDDQIEGIKAGADVYLTKPFNTTYLIETIKTLFNNRTRVQRRFSSEFLFKNENKSEKKFLNELTAIIEKHIADSTFSVERLSQEMGMSRVQLYRKVQALLQMNVNDYITEVRLNKAKALLRDTDKSMADIAFEAGFNSPAYFTTLFKQKNNQTPSEYRKNKGGTIFKN</sequence>
<dbReference type="InterPro" id="IPR004358">
    <property type="entry name" value="Sig_transdc_His_kin-like_C"/>
</dbReference>
<feature type="coiled-coil region" evidence="13">
    <location>
        <begin position="320"/>
        <end position="354"/>
    </location>
</feature>
<dbReference type="SMART" id="SM00387">
    <property type="entry name" value="HATPase_c"/>
    <property type="match status" value="1"/>
</dbReference>
<dbReference type="EMBL" id="FOXH01000002">
    <property type="protein sequence ID" value="SFP30994.1"/>
    <property type="molecule type" value="Genomic_DNA"/>
</dbReference>
<dbReference type="Gene3D" id="1.10.10.60">
    <property type="entry name" value="Homeodomain-like"/>
    <property type="match status" value="1"/>
</dbReference>
<evidence type="ECO:0000313" key="18">
    <source>
        <dbReference type="EMBL" id="SFP30994.1"/>
    </source>
</evidence>
<evidence type="ECO:0000256" key="8">
    <source>
        <dbReference type="ARBA" id="ARBA00023012"/>
    </source>
</evidence>
<dbReference type="InterPro" id="IPR028082">
    <property type="entry name" value="Peripla_BP_I"/>
</dbReference>
<evidence type="ECO:0000256" key="1">
    <source>
        <dbReference type="ARBA" id="ARBA00000085"/>
    </source>
</evidence>
<dbReference type="PANTHER" id="PTHR43547">
    <property type="entry name" value="TWO-COMPONENT HISTIDINE KINASE"/>
    <property type="match status" value="1"/>
</dbReference>
<keyword evidence="7" id="KW-0067">ATP-binding</keyword>
<dbReference type="InterPro" id="IPR005467">
    <property type="entry name" value="His_kinase_dom"/>
</dbReference>
<organism evidence="18 19">
    <name type="scientific">Pseudarcicella hirudinis</name>
    <dbReference type="NCBI Taxonomy" id="1079859"/>
    <lineage>
        <taxon>Bacteria</taxon>
        <taxon>Pseudomonadati</taxon>
        <taxon>Bacteroidota</taxon>
        <taxon>Cytophagia</taxon>
        <taxon>Cytophagales</taxon>
        <taxon>Flectobacillaceae</taxon>
        <taxon>Pseudarcicella</taxon>
    </lineage>
</organism>
<dbReference type="Pfam" id="PF12833">
    <property type="entry name" value="HTH_18"/>
    <property type="match status" value="1"/>
</dbReference>
<dbReference type="Proteomes" id="UP000199306">
    <property type="component" value="Unassembled WGS sequence"/>
</dbReference>
<dbReference type="GO" id="GO:0005524">
    <property type="term" value="F:ATP binding"/>
    <property type="evidence" value="ECO:0007669"/>
    <property type="project" value="UniProtKB-KW"/>
</dbReference>
<dbReference type="InterPro" id="IPR001789">
    <property type="entry name" value="Sig_transdc_resp-reg_receiver"/>
</dbReference>
<dbReference type="InterPro" id="IPR011006">
    <property type="entry name" value="CheY-like_superfamily"/>
</dbReference>
<keyword evidence="3 12" id="KW-0597">Phosphoprotein</keyword>
<evidence type="ECO:0000259" key="15">
    <source>
        <dbReference type="PROSITE" id="PS01124"/>
    </source>
</evidence>
<keyword evidence="19" id="KW-1185">Reference proteome</keyword>
<dbReference type="InterPro" id="IPR036097">
    <property type="entry name" value="HisK_dim/P_sf"/>
</dbReference>
<feature type="domain" description="Response regulatory" evidence="17">
    <location>
        <begin position="677"/>
        <end position="792"/>
    </location>
</feature>
<dbReference type="GO" id="GO:0000155">
    <property type="term" value="F:phosphorelay sensor kinase activity"/>
    <property type="evidence" value="ECO:0007669"/>
    <property type="project" value="InterPro"/>
</dbReference>
<dbReference type="SUPFAM" id="SSF47384">
    <property type="entry name" value="Homodimeric domain of signal transducing histidine kinase"/>
    <property type="match status" value="1"/>
</dbReference>
<dbReference type="InterPro" id="IPR018060">
    <property type="entry name" value="HTH_AraC"/>
</dbReference>
<feature type="transmembrane region" description="Helical" evidence="14">
    <location>
        <begin position="355"/>
        <end position="376"/>
    </location>
</feature>
<dbReference type="InterPro" id="IPR009057">
    <property type="entry name" value="Homeodomain-like_sf"/>
</dbReference>
<dbReference type="PROSITE" id="PS00041">
    <property type="entry name" value="HTH_ARAC_FAMILY_1"/>
    <property type="match status" value="1"/>
</dbReference>
<keyword evidence="4" id="KW-0808">Transferase</keyword>
<evidence type="ECO:0000256" key="9">
    <source>
        <dbReference type="ARBA" id="ARBA00023015"/>
    </source>
</evidence>
<evidence type="ECO:0000256" key="10">
    <source>
        <dbReference type="ARBA" id="ARBA00023125"/>
    </source>
</evidence>
<dbReference type="AlphaFoldDB" id="A0A1I5PA53"/>
<evidence type="ECO:0000256" key="11">
    <source>
        <dbReference type="ARBA" id="ARBA00023163"/>
    </source>
</evidence>
<keyword evidence="13" id="KW-0175">Coiled coil</keyword>
<dbReference type="InterPro" id="IPR018062">
    <property type="entry name" value="HTH_AraC-typ_CS"/>
</dbReference>
<dbReference type="InterPro" id="IPR025997">
    <property type="entry name" value="SBP_2_dom"/>
</dbReference>
<dbReference type="InterPro" id="IPR003594">
    <property type="entry name" value="HATPase_dom"/>
</dbReference>
<evidence type="ECO:0000313" key="19">
    <source>
        <dbReference type="Proteomes" id="UP000199306"/>
    </source>
</evidence>
<dbReference type="SUPFAM" id="SSF46689">
    <property type="entry name" value="Homeodomain-like"/>
    <property type="match status" value="1"/>
</dbReference>
<feature type="modified residue" description="4-aspartylphosphate" evidence="12">
    <location>
        <position position="725"/>
    </location>
</feature>
<keyword evidence="14" id="KW-0472">Membrane</keyword>
<dbReference type="SMART" id="SM00342">
    <property type="entry name" value="HTH_ARAC"/>
    <property type="match status" value="1"/>
</dbReference>
<evidence type="ECO:0000256" key="14">
    <source>
        <dbReference type="SAM" id="Phobius"/>
    </source>
</evidence>
<keyword evidence="6 18" id="KW-0418">Kinase</keyword>
<evidence type="ECO:0000256" key="2">
    <source>
        <dbReference type="ARBA" id="ARBA00012438"/>
    </source>
</evidence>